<dbReference type="InterPro" id="IPR003695">
    <property type="entry name" value="Ppx_GppA_N"/>
</dbReference>
<name>A0A540K9N5_MALBA</name>
<evidence type="ECO:0000313" key="4">
    <source>
        <dbReference type="Proteomes" id="UP000315295"/>
    </source>
</evidence>
<proteinExistence type="predicted"/>
<sequence>MHRTHHVDALKIPNLHKIALKKQGDFATKLIFPPNQKPRYQLLPTAMASPTPYAPTLSTLLAAIDMGTNSFKLLIVRTYPDGKFFAVDQFKEPVVLGRDTTSSSNPTPFALSHHSHLLAFESLKKFQKILKSYKIGKTNVRCVATAAVREAVNKVEFLERVREEVGLEVDVLPGEEEARLVYLGMLQFLPIYEKSVLGVDIGGGSTEFVIGKEGNVVFGASLKLGHVNLTQKFGGSEGNAEIMRQHIRSVIQEYGLVEKIQSCGFDVVVGSSGTIKAVEKAVRFGYADMSNMLQVGNLVSFGDGKRDWKLSRGEVKGVVGSLCSGGEAERIRREKFFERRSEFMVAGAVLLEEIFEMIGIAEMEVSGYALAEGVIAESLAKGNEGYDLNANRKWSSIVRLAMRFNGKKRMQAAAQCAGIAKEIFEGLRKCDDLTNNQVAASLDDKDLEYLEAACLLHNIGISVGKKGYHKISYSIIMNGDHLHGYSTEEVKLIALLAKHHRKKLPNVDHVSFKELPEEGKKKFKFLCAIIRTSVALQQHRRIDFQQLEFSHFHEGFRLTCSGVKDQNSPPDVVQSLAEDIGDELRQELAHFKMVFHEELFIIAPSSASG</sequence>
<dbReference type="Proteomes" id="UP000315295">
    <property type="component" value="Unassembled WGS sequence"/>
</dbReference>
<dbReference type="STRING" id="106549.A0A540K9N5"/>
<dbReference type="SUPFAM" id="SSF53067">
    <property type="entry name" value="Actin-like ATPase domain"/>
    <property type="match status" value="2"/>
</dbReference>
<dbReference type="CDD" id="cd24006">
    <property type="entry name" value="ASKHA_NBD_PPX_GppA"/>
    <property type="match status" value="1"/>
</dbReference>
<dbReference type="InterPro" id="IPR048950">
    <property type="entry name" value="Ppx_GppA_C"/>
</dbReference>
<dbReference type="SUPFAM" id="SSF109604">
    <property type="entry name" value="HD-domain/PDEase-like"/>
    <property type="match status" value="1"/>
</dbReference>
<evidence type="ECO:0000313" key="3">
    <source>
        <dbReference type="EMBL" id="TQD70948.1"/>
    </source>
</evidence>
<dbReference type="AlphaFoldDB" id="A0A540K9N5"/>
<dbReference type="InterPro" id="IPR050273">
    <property type="entry name" value="GppA/Ppx_hydrolase"/>
</dbReference>
<dbReference type="InterPro" id="IPR043129">
    <property type="entry name" value="ATPase_NBD"/>
</dbReference>
<dbReference type="PANTHER" id="PTHR30005:SF0">
    <property type="entry name" value="RETROGRADE REGULATION PROTEIN 2"/>
    <property type="match status" value="1"/>
</dbReference>
<dbReference type="Pfam" id="PF21447">
    <property type="entry name" value="Ppx-GppA_III"/>
    <property type="match status" value="1"/>
</dbReference>
<evidence type="ECO:0000259" key="2">
    <source>
        <dbReference type="Pfam" id="PF21447"/>
    </source>
</evidence>
<keyword evidence="4" id="KW-1185">Reference proteome</keyword>
<evidence type="ECO:0000259" key="1">
    <source>
        <dbReference type="Pfam" id="PF02541"/>
    </source>
</evidence>
<reference evidence="3 4" key="1">
    <citation type="journal article" date="2019" name="G3 (Bethesda)">
        <title>Sequencing of a Wild Apple (Malus baccata) Genome Unravels the Differences Between Cultivated and Wild Apple Species Regarding Disease Resistance and Cold Tolerance.</title>
        <authorList>
            <person name="Chen X."/>
        </authorList>
    </citation>
    <scope>NUCLEOTIDE SEQUENCE [LARGE SCALE GENOMIC DNA]</scope>
    <source>
        <strain evidence="4">cv. Shandingzi</strain>
        <tissue evidence="3">Leaves</tissue>
    </source>
</reference>
<organism evidence="3 4">
    <name type="scientific">Malus baccata</name>
    <name type="common">Siberian crab apple</name>
    <name type="synonym">Pyrus baccata</name>
    <dbReference type="NCBI Taxonomy" id="106549"/>
    <lineage>
        <taxon>Eukaryota</taxon>
        <taxon>Viridiplantae</taxon>
        <taxon>Streptophyta</taxon>
        <taxon>Embryophyta</taxon>
        <taxon>Tracheophyta</taxon>
        <taxon>Spermatophyta</taxon>
        <taxon>Magnoliopsida</taxon>
        <taxon>eudicotyledons</taxon>
        <taxon>Gunneridae</taxon>
        <taxon>Pentapetalae</taxon>
        <taxon>rosids</taxon>
        <taxon>fabids</taxon>
        <taxon>Rosales</taxon>
        <taxon>Rosaceae</taxon>
        <taxon>Amygdaloideae</taxon>
        <taxon>Maleae</taxon>
        <taxon>Malus</taxon>
    </lineage>
</organism>
<dbReference type="PANTHER" id="PTHR30005">
    <property type="entry name" value="EXOPOLYPHOSPHATASE"/>
    <property type="match status" value="1"/>
</dbReference>
<dbReference type="Gene3D" id="3.30.420.40">
    <property type="match status" value="1"/>
</dbReference>
<dbReference type="EMBL" id="VIEB01001650">
    <property type="protein sequence ID" value="TQD70948.1"/>
    <property type="molecule type" value="Genomic_DNA"/>
</dbReference>
<feature type="domain" description="Ppx/GppA phosphatase N-terminal" evidence="1">
    <location>
        <begin position="105"/>
        <end position="380"/>
    </location>
</feature>
<comment type="caution">
    <text evidence="3">The sequence shown here is derived from an EMBL/GenBank/DDBJ whole genome shotgun (WGS) entry which is preliminary data.</text>
</comment>
<gene>
    <name evidence="3" type="ORF">C1H46_043516</name>
</gene>
<protein>
    <submittedName>
        <fullName evidence="3">Uncharacterized protein</fullName>
    </submittedName>
</protein>
<dbReference type="GO" id="GO:0016462">
    <property type="term" value="F:pyrophosphatase activity"/>
    <property type="evidence" value="ECO:0007669"/>
    <property type="project" value="TreeGrafter"/>
</dbReference>
<dbReference type="Gene3D" id="1.10.3210.10">
    <property type="entry name" value="Hypothetical protein af1432"/>
    <property type="match status" value="1"/>
</dbReference>
<accession>A0A540K9N5</accession>
<dbReference type="Gene3D" id="3.30.420.150">
    <property type="entry name" value="Exopolyphosphatase. Domain 2"/>
    <property type="match status" value="1"/>
</dbReference>
<dbReference type="Pfam" id="PF02541">
    <property type="entry name" value="Ppx-GppA"/>
    <property type="match status" value="1"/>
</dbReference>
<feature type="domain" description="Ppx/GppA phosphatase C-terminal" evidence="2">
    <location>
        <begin position="410"/>
        <end position="551"/>
    </location>
</feature>